<gene>
    <name evidence="1" type="ORF">Csa_6G062320</name>
</gene>
<reference evidence="1 2" key="1">
    <citation type="journal article" date="2009" name="Nat. Genet.">
        <title>The genome of the cucumber, Cucumis sativus L.</title>
        <authorList>
            <person name="Huang S."/>
            <person name="Li R."/>
            <person name="Zhang Z."/>
            <person name="Li L."/>
            <person name="Gu X."/>
            <person name="Fan W."/>
            <person name="Lucas W.J."/>
            <person name="Wang X."/>
            <person name="Xie B."/>
            <person name="Ni P."/>
            <person name="Ren Y."/>
            <person name="Zhu H."/>
            <person name="Li J."/>
            <person name="Lin K."/>
            <person name="Jin W."/>
            <person name="Fei Z."/>
            <person name="Li G."/>
            <person name="Staub J."/>
            <person name="Kilian A."/>
            <person name="van der Vossen E.A."/>
            <person name="Wu Y."/>
            <person name="Guo J."/>
            <person name="He J."/>
            <person name="Jia Z."/>
            <person name="Ren Y."/>
            <person name="Tian G."/>
            <person name="Lu Y."/>
            <person name="Ruan J."/>
            <person name="Qian W."/>
            <person name="Wang M."/>
            <person name="Huang Q."/>
            <person name="Li B."/>
            <person name="Xuan Z."/>
            <person name="Cao J."/>
            <person name="Asan"/>
            <person name="Wu Z."/>
            <person name="Zhang J."/>
            <person name="Cai Q."/>
            <person name="Bai Y."/>
            <person name="Zhao B."/>
            <person name="Han Y."/>
            <person name="Li Y."/>
            <person name="Li X."/>
            <person name="Wang S."/>
            <person name="Shi Q."/>
            <person name="Liu S."/>
            <person name="Cho W.K."/>
            <person name="Kim J.Y."/>
            <person name="Xu Y."/>
            <person name="Heller-Uszynska K."/>
            <person name="Miao H."/>
            <person name="Cheng Z."/>
            <person name="Zhang S."/>
            <person name="Wu J."/>
            <person name="Yang Y."/>
            <person name="Kang H."/>
            <person name="Li M."/>
            <person name="Liang H."/>
            <person name="Ren X."/>
            <person name="Shi Z."/>
            <person name="Wen M."/>
            <person name="Jian M."/>
            <person name="Yang H."/>
            <person name="Zhang G."/>
            <person name="Yang Z."/>
            <person name="Chen R."/>
            <person name="Liu S."/>
            <person name="Li J."/>
            <person name="Ma L."/>
            <person name="Liu H."/>
            <person name="Zhou Y."/>
            <person name="Zhao J."/>
            <person name="Fang X."/>
            <person name="Li G."/>
            <person name="Fang L."/>
            <person name="Li Y."/>
            <person name="Liu D."/>
            <person name="Zheng H."/>
            <person name="Zhang Y."/>
            <person name="Qin N."/>
            <person name="Li Z."/>
            <person name="Yang G."/>
            <person name="Yang S."/>
            <person name="Bolund L."/>
            <person name="Kristiansen K."/>
            <person name="Zheng H."/>
            <person name="Li S."/>
            <person name="Zhang X."/>
            <person name="Yang H."/>
            <person name="Wang J."/>
            <person name="Sun R."/>
            <person name="Zhang B."/>
            <person name="Jiang S."/>
            <person name="Wang J."/>
            <person name="Du Y."/>
            <person name="Li S."/>
        </authorList>
    </citation>
    <scope>NUCLEOTIDE SEQUENCE [LARGE SCALE GENOMIC DNA]</scope>
    <source>
        <strain evidence="2">cv. 9930</strain>
    </source>
</reference>
<dbReference type="Proteomes" id="UP000029981">
    <property type="component" value="Chromosome 6"/>
</dbReference>
<sequence length="114" mass="12441">MADTCFFFENDGNGRELGDGDIENADPAYTSAFPAIGLRTSTIRICFATVSGAGPNLSVPHTTILSPSFFRASLLIFESRDSPRLKIVTFSITKLFFIAFKSSELDLFETDGSE</sequence>
<protein>
    <submittedName>
        <fullName evidence="1">Uncharacterized protein</fullName>
    </submittedName>
</protein>
<evidence type="ECO:0000313" key="2">
    <source>
        <dbReference type="Proteomes" id="UP000029981"/>
    </source>
</evidence>
<reference evidence="1 2" key="3">
    <citation type="journal article" date="2010" name="BMC Genomics">
        <title>Transcriptome sequencing and comparative analysis of cucumber flowers with different sex types.</title>
        <authorList>
            <person name="Guo S."/>
            <person name="Zheng Y."/>
            <person name="Joung J.G."/>
            <person name="Liu S."/>
            <person name="Zhang Z."/>
            <person name="Crasta O.R."/>
            <person name="Sobral B.W."/>
            <person name="Xu Y."/>
            <person name="Huang S."/>
            <person name="Fei Z."/>
        </authorList>
    </citation>
    <scope>NUCLEOTIDE SEQUENCE [LARGE SCALE GENOMIC DNA]</scope>
    <source>
        <strain evidence="2">cv. 9930</strain>
    </source>
</reference>
<reference evidence="1 2" key="4">
    <citation type="journal article" date="2011" name="BMC Genomics">
        <title>RNA-Seq improves annotation of protein-coding genes in the cucumber genome.</title>
        <authorList>
            <person name="Li Z."/>
            <person name="Zhang Z."/>
            <person name="Yan P."/>
            <person name="Huang S."/>
            <person name="Fei Z."/>
            <person name="Lin K."/>
        </authorList>
    </citation>
    <scope>NUCLEOTIDE SEQUENCE [LARGE SCALE GENOMIC DNA]</scope>
    <source>
        <strain evidence="2">cv. 9930</strain>
    </source>
</reference>
<dbReference type="Gramene" id="KGN46173">
    <property type="protein sequence ID" value="KGN46173"/>
    <property type="gene ID" value="Csa_6G062320"/>
</dbReference>
<reference evidence="1 2" key="2">
    <citation type="journal article" date="2009" name="PLoS ONE">
        <title>An integrated genetic and cytogenetic map of the cucumber genome.</title>
        <authorList>
            <person name="Ren Y."/>
            <person name="Zhang Z."/>
            <person name="Liu J."/>
            <person name="Staub J.E."/>
            <person name="Han Y."/>
            <person name="Cheng Z."/>
            <person name="Li X."/>
            <person name="Lu J."/>
            <person name="Miao H."/>
            <person name="Kang H."/>
            <person name="Xie B."/>
            <person name="Gu X."/>
            <person name="Wang X."/>
            <person name="Du Y."/>
            <person name="Jin W."/>
            <person name="Huang S."/>
        </authorList>
    </citation>
    <scope>NUCLEOTIDE SEQUENCE [LARGE SCALE GENOMIC DNA]</scope>
    <source>
        <strain evidence="2">cv. 9930</strain>
    </source>
</reference>
<keyword evidence="2" id="KW-1185">Reference proteome</keyword>
<organism evidence="1 2">
    <name type="scientific">Cucumis sativus</name>
    <name type="common">Cucumber</name>
    <dbReference type="NCBI Taxonomy" id="3659"/>
    <lineage>
        <taxon>Eukaryota</taxon>
        <taxon>Viridiplantae</taxon>
        <taxon>Streptophyta</taxon>
        <taxon>Embryophyta</taxon>
        <taxon>Tracheophyta</taxon>
        <taxon>Spermatophyta</taxon>
        <taxon>Magnoliopsida</taxon>
        <taxon>eudicotyledons</taxon>
        <taxon>Gunneridae</taxon>
        <taxon>Pentapetalae</taxon>
        <taxon>rosids</taxon>
        <taxon>fabids</taxon>
        <taxon>Cucurbitales</taxon>
        <taxon>Cucurbitaceae</taxon>
        <taxon>Benincaseae</taxon>
        <taxon>Cucumis</taxon>
    </lineage>
</organism>
<name>A0A0A0K9L3_CUCSA</name>
<proteinExistence type="predicted"/>
<dbReference type="EMBL" id="CM002927">
    <property type="protein sequence ID" value="KGN46173.1"/>
    <property type="molecule type" value="Genomic_DNA"/>
</dbReference>
<accession>A0A0A0K9L3</accession>
<dbReference type="AlphaFoldDB" id="A0A0A0K9L3"/>
<evidence type="ECO:0000313" key="1">
    <source>
        <dbReference type="EMBL" id="KGN46173.1"/>
    </source>
</evidence>